<accession>A0A5N6TIB6</accession>
<sequence>MSRTLFSPAARRLLCQNPTGITATPSSFSASLRRSTFLRPISYTCRSTTNYTNRFPSSRRILAQLKPSQNRCAFSSSTIRAATKVTQNPRTGEDGNPLTIEISPRAAEVCYAFFPPTRPHLYPAYTIPRRGGSCRVGQKPSSEPGFVALGTDRFATERKEK</sequence>
<keyword evidence="2" id="KW-1185">Reference proteome</keyword>
<organism evidence="1 2">
    <name type="scientific">Aspergillus avenaceus</name>
    <dbReference type="NCBI Taxonomy" id="36643"/>
    <lineage>
        <taxon>Eukaryota</taxon>
        <taxon>Fungi</taxon>
        <taxon>Dikarya</taxon>
        <taxon>Ascomycota</taxon>
        <taxon>Pezizomycotina</taxon>
        <taxon>Eurotiomycetes</taxon>
        <taxon>Eurotiomycetidae</taxon>
        <taxon>Eurotiales</taxon>
        <taxon>Aspergillaceae</taxon>
        <taxon>Aspergillus</taxon>
        <taxon>Aspergillus subgen. Circumdati</taxon>
    </lineage>
</organism>
<evidence type="ECO:0000313" key="1">
    <source>
        <dbReference type="EMBL" id="KAE8146114.1"/>
    </source>
</evidence>
<reference evidence="1 2" key="1">
    <citation type="submission" date="2019-04" db="EMBL/GenBank/DDBJ databases">
        <title>Friends and foes A comparative genomics study of 23 Aspergillus species from section Flavi.</title>
        <authorList>
            <consortium name="DOE Joint Genome Institute"/>
            <person name="Kjaerbolling I."/>
            <person name="Vesth T."/>
            <person name="Frisvad J.C."/>
            <person name="Nybo J.L."/>
            <person name="Theobald S."/>
            <person name="Kildgaard S."/>
            <person name="Isbrandt T."/>
            <person name="Kuo A."/>
            <person name="Sato A."/>
            <person name="Lyhne E.K."/>
            <person name="Kogle M.E."/>
            <person name="Wiebenga A."/>
            <person name="Kun R.S."/>
            <person name="Lubbers R.J."/>
            <person name="Makela M.R."/>
            <person name="Barry K."/>
            <person name="Chovatia M."/>
            <person name="Clum A."/>
            <person name="Daum C."/>
            <person name="Haridas S."/>
            <person name="He G."/>
            <person name="LaButti K."/>
            <person name="Lipzen A."/>
            <person name="Mondo S."/>
            <person name="Riley R."/>
            <person name="Salamov A."/>
            <person name="Simmons B.A."/>
            <person name="Magnuson J.K."/>
            <person name="Henrissat B."/>
            <person name="Mortensen U.H."/>
            <person name="Larsen T.O."/>
            <person name="Devries R.P."/>
            <person name="Grigoriev I.V."/>
            <person name="Machida M."/>
            <person name="Baker S.E."/>
            <person name="Andersen M.R."/>
        </authorList>
    </citation>
    <scope>NUCLEOTIDE SEQUENCE [LARGE SCALE GENOMIC DNA]</scope>
    <source>
        <strain evidence="1 2">IBT 18842</strain>
    </source>
</reference>
<name>A0A5N6TIB6_ASPAV</name>
<dbReference type="AlphaFoldDB" id="A0A5N6TIB6"/>
<dbReference type="EMBL" id="ML742286">
    <property type="protein sequence ID" value="KAE8146114.1"/>
    <property type="molecule type" value="Genomic_DNA"/>
</dbReference>
<proteinExistence type="predicted"/>
<dbReference type="Proteomes" id="UP000325780">
    <property type="component" value="Unassembled WGS sequence"/>
</dbReference>
<gene>
    <name evidence="1" type="ORF">BDV25DRAFT_163161</name>
</gene>
<protein>
    <submittedName>
        <fullName evidence="1">Uncharacterized protein</fullName>
    </submittedName>
</protein>
<evidence type="ECO:0000313" key="2">
    <source>
        <dbReference type="Proteomes" id="UP000325780"/>
    </source>
</evidence>
<dbReference type="OrthoDB" id="1938621at2759"/>